<evidence type="ECO:0000256" key="3">
    <source>
        <dbReference type="ARBA" id="ARBA00023235"/>
    </source>
</evidence>
<dbReference type="InterPro" id="IPR029000">
    <property type="entry name" value="Cyclophilin-like_dom_sf"/>
</dbReference>
<feature type="chain" id="PRO_5046706506" description="peptidylprolyl isomerase" evidence="4">
    <location>
        <begin position="26"/>
        <end position="300"/>
    </location>
</feature>
<reference evidence="6 7" key="1">
    <citation type="submission" date="2023-07" db="EMBL/GenBank/DDBJ databases">
        <title>Genomic Encyclopedia of Type Strains, Phase IV (KMG-IV): sequencing the most valuable type-strain genomes for metagenomic binning, comparative biology and taxonomic classification.</title>
        <authorList>
            <person name="Goeker M."/>
        </authorList>
    </citation>
    <scope>NUCLEOTIDE SEQUENCE [LARGE SCALE GENOMIC DNA]</scope>
    <source>
        <strain evidence="6 7">DSM 18695</strain>
    </source>
</reference>
<dbReference type="SUPFAM" id="SSF50891">
    <property type="entry name" value="Cyclophilin-like"/>
    <property type="match status" value="1"/>
</dbReference>
<feature type="domain" description="PPIase cyclophilin-type" evidence="5">
    <location>
        <begin position="50"/>
        <end position="269"/>
    </location>
</feature>
<proteinExistence type="predicted"/>
<dbReference type="GO" id="GO:0003755">
    <property type="term" value="F:peptidyl-prolyl cis-trans isomerase activity"/>
    <property type="evidence" value="ECO:0007669"/>
    <property type="project" value="UniProtKB-EC"/>
</dbReference>
<dbReference type="EMBL" id="JAUSVS010000002">
    <property type="protein sequence ID" value="MDQ0463942.1"/>
    <property type="molecule type" value="Genomic_DNA"/>
</dbReference>
<dbReference type="RefSeq" id="WP_307348224.1">
    <property type="nucleotide sequence ID" value="NZ_JAUSVS010000002.1"/>
</dbReference>
<dbReference type="Proteomes" id="UP001228905">
    <property type="component" value="Unassembled WGS sequence"/>
</dbReference>
<dbReference type="EC" id="5.2.1.8" evidence="1"/>
<keyword evidence="3 6" id="KW-0413">Isomerase</keyword>
<dbReference type="Pfam" id="PF00160">
    <property type="entry name" value="Pro_isomerase"/>
    <property type="match status" value="1"/>
</dbReference>
<evidence type="ECO:0000313" key="6">
    <source>
        <dbReference type="EMBL" id="MDQ0463942.1"/>
    </source>
</evidence>
<dbReference type="PANTHER" id="PTHR45625:SF4">
    <property type="entry name" value="PEPTIDYLPROLYL ISOMERASE DOMAIN AND WD REPEAT-CONTAINING PROTEIN 1"/>
    <property type="match status" value="1"/>
</dbReference>
<comment type="caution">
    <text evidence="6">The sequence shown here is derived from an EMBL/GenBank/DDBJ whole genome shotgun (WGS) entry which is preliminary data.</text>
</comment>
<sequence>MKRLIPVAALLAIACAWTAPTVLGAAPKAPKAAPAPTYPEADWRTPDPDNILVIDTSRGRVIVEMTPFSAPNHVDRIKTLTRARFYDGQEFFRVIEGFMDQTGDPTNLGTGGSDLPDLKDEFEFRRGSADPWVFITRQASAPGVVATTELGLMGILPVRSGPSAQMMLSADGKTKVWPIFCAGVMGMAKASPPDTANSQFFLMRASVTDLDHNYTAWGRVLSGMEVVRAIKVGEPPAPPRDTLTTVRLLSDLPPAERPTVKVLDTRSASFKDLLAKSGVGSPVGPSICDLDIPVLIAKPS</sequence>
<organism evidence="6 7">
    <name type="scientific">Caulobacter ginsengisoli</name>
    <dbReference type="NCBI Taxonomy" id="400775"/>
    <lineage>
        <taxon>Bacteria</taxon>
        <taxon>Pseudomonadati</taxon>
        <taxon>Pseudomonadota</taxon>
        <taxon>Alphaproteobacteria</taxon>
        <taxon>Caulobacterales</taxon>
        <taxon>Caulobacteraceae</taxon>
        <taxon>Caulobacter</taxon>
    </lineage>
</organism>
<keyword evidence="4" id="KW-0732">Signal</keyword>
<dbReference type="PROSITE" id="PS50072">
    <property type="entry name" value="CSA_PPIASE_2"/>
    <property type="match status" value="1"/>
</dbReference>
<evidence type="ECO:0000259" key="5">
    <source>
        <dbReference type="PROSITE" id="PS50072"/>
    </source>
</evidence>
<keyword evidence="7" id="KW-1185">Reference proteome</keyword>
<keyword evidence="2" id="KW-0697">Rotamase</keyword>
<dbReference type="CDD" id="cd00317">
    <property type="entry name" value="cyclophilin"/>
    <property type="match status" value="1"/>
</dbReference>
<evidence type="ECO:0000256" key="4">
    <source>
        <dbReference type="SAM" id="SignalP"/>
    </source>
</evidence>
<accession>A0ABU0IPL0</accession>
<gene>
    <name evidence="6" type="ORF">QO010_001713</name>
</gene>
<name>A0ABU0IPL0_9CAUL</name>
<dbReference type="InterPro" id="IPR002130">
    <property type="entry name" value="Cyclophilin-type_PPIase_dom"/>
</dbReference>
<evidence type="ECO:0000313" key="7">
    <source>
        <dbReference type="Proteomes" id="UP001228905"/>
    </source>
</evidence>
<dbReference type="Gene3D" id="2.40.100.10">
    <property type="entry name" value="Cyclophilin-like"/>
    <property type="match status" value="1"/>
</dbReference>
<dbReference type="PANTHER" id="PTHR45625">
    <property type="entry name" value="PEPTIDYL-PROLYL CIS-TRANS ISOMERASE-RELATED"/>
    <property type="match status" value="1"/>
</dbReference>
<evidence type="ECO:0000256" key="2">
    <source>
        <dbReference type="ARBA" id="ARBA00023110"/>
    </source>
</evidence>
<dbReference type="PROSITE" id="PS51257">
    <property type="entry name" value="PROKAR_LIPOPROTEIN"/>
    <property type="match status" value="1"/>
</dbReference>
<protein>
    <recommendedName>
        <fullName evidence="1">peptidylprolyl isomerase</fullName>
        <ecNumber evidence="1">5.2.1.8</ecNumber>
    </recommendedName>
</protein>
<evidence type="ECO:0000256" key="1">
    <source>
        <dbReference type="ARBA" id="ARBA00013194"/>
    </source>
</evidence>
<feature type="signal peptide" evidence="4">
    <location>
        <begin position="1"/>
        <end position="25"/>
    </location>
</feature>
<dbReference type="InterPro" id="IPR044666">
    <property type="entry name" value="Cyclophilin_A-like"/>
</dbReference>